<dbReference type="Pfam" id="PF05704">
    <property type="entry name" value="Caps_synth"/>
    <property type="match status" value="1"/>
</dbReference>
<keyword evidence="2" id="KW-1185">Reference proteome</keyword>
<accession>A0A2J7ZL01</accession>
<dbReference type="GO" id="GO:0000030">
    <property type="term" value="F:mannosyltransferase activity"/>
    <property type="evidence" value="ECO:0007669"/>
    <property type="project" value="TreeGrafter"/>
</dbReference>
<comment type="caution">
    <text evidence="1">The sequence shown here is derived from an EMBL/GenBank/DDBJ whole genome shotgun (WGS) entry which is preliminary data.</text>
</comment>
<organism evidence="1 2">
    <name type="scientific">Tetrabaena socialis</name>
    <dbReference type="NCBI Taxonomy" id="47790"/>
    <lineage>
        <taxon>Eukaryota</taxon>
        <taxon>Viridiplantae</taxon>
        <taxon>Chlorophyta</taxon>
        <taxon>core chlorophytes</taxon>
        <taxon>Chlorophyceae</taxon>
        <taxon>CS clade</taxon>
        <taxon>Chlamydomonadales</taxon>
        <taxon>Tetrabaenaceae</taxon>
        <taxon>Tetrabaena</taxon>
    </lineage>
</organism>
<dbReference type="InterPro" id="IPR029044">
    <property type="entry name" value="Nucleotide-diphossugar_trans"/>
</dbReference>
<dbReference type="Proteomes" id="UP000236333">
    <property type="component" value="Unassembled WGS sequence"/>
</dbReference>
<gene>
    <name evidence="1" type="ORF">TSOC_013206</name>
</gene>
<evidence type="ECO:0000313" key="1">
    <source>
        <dbReference type="EMBL" id="PNH00947.1"/>
    </source>
</evidence>
<dbReference type="AlphaFoldDB" id="A0A2J7ZL01"/>
<protein>
    <submittedName>
        <fullName evidence="1">Uncharacterized protein</fullName>
    </submittedName>
</protein>
<dbReference type="GO" id="GO:0016020">
    <property type="term" value="C:membrane"/>
    <property type="evidence" value="ECO:0007669"/>
    <property type="project" value="GOC"/>
</dbReference>
<dbReference type="InterPro" id="IPR008441">
    <property type="entry name" value="AfumC-like_glycosyl_Trfase"/>
</dbReference>
<dbReference type="SUPFAM" id="SSF53448">
    <property type="entry name" value="Nucleotide-diphospho-sugar transferases"/>
    <property type="match status" value="1"/>
</dbReference>
<dbReference type="EMBL" id="PGGS01001084">
    <property type="protein sequence ID" value="PNH00947.1"/>
    <property type="molecule type" value="Genomic_DNA"/>
</dbReference>
<proteinExistence type="predicted"/>
<dbReference type="OrthoDB" id="409543at2759"/>
<dbReference type="PANTHER" id="PTHR32385">
    <property type="entry name" value="MANNOSYL PHOSPHORYLINOSITOL CERAMIDE SYNTHASE"/>
    <property type="match status" value="1"/>
</dbReference>
<dbReference type="PANTHER" id="PTHR32385:SF15">
    <property type="entry name" value="INOSITOL PHOSPHOCERAMIDE MANNOSYLTRANSFERASE 1"/>
    <property type="match status" value="1"/>
</dbReference>
<evidence type="ECO:0000313" key="2">
    <source>
        <dbReference type="Proteomes" id="UP000236333"/>
    </source>
</evidence>
<dbReference type="GO" id="GO:0051999">
    <property type="term" value="P:mannosyl-inositol phosphorylceramide biosynthetic process"/>
    <property type="evidence" value="ECO:0007669"/>
    <property type="project" value="TreeGrafter"/>
</dbReference>
<dbReference type="Gene3D" id="3.90.550.20">
    <property type="match status" value="1"/>
</dbReference>
<sequence length="301" mass="34780">MRLYIACGITLVVILLVIALLVWQFEMDQFGLDEDGTIQIPRRIWTYWDDDEIPPLVQRCIDSWRRFNPAYQITVLKKETLATYLDVDLRDLRHANENPAKFSDFVRLHVLSRHGGIWMDASVICQAPLDWIFDVQEETGVEFVGYRTRKHTLPEYEGVCDVLETSVFACVPGAAFVTAWRDELMKINDYADVSDYIAAVRASGVDTQNAILDPYWVVYIAQIATLQRNRTFNETMYLQEACDTIFAYQCGHGVPIDHDAQLKSLHDGDYRDQPLIKLTNWERGKIQSSYKDIGAFFFEKN</sequence>
<dbReference type="InterPro" id="IPR051706">
    <property type="entry name" value="Glycosyltransferase_domain"/>
</dbReference>
<name>A0A2J7ZL01_9CHLO</name>
<reference evidence="1 2" key="1">
    <citation type="journal article" date="2017" name="Mol. Biol. Evol.">
        <title>The 4-celled Tetrabaena socialis nuclear genome reveals the essential components for genetic control of cell number at the origin of multicellularity in the volvocine lineage.</title>
        <authorList>
            <person name="Featherston J."/>
            <person name="Arakaki Y."/>
            <person name="Hanschen E.R."/>
            <person name="Ferris P.J."/>
            <person name="Michod R.E."/>
            <person name="Olson B.J.S.C."/>
            <person name="Nozaki H."/>
            <person name="Durand P.M."/>
        </authorList>
    </citation>
    <scope>NUCLEOTIDE SEQUENCE [LARGE SCALE GENOMIC DNA]</scope>
    <source>
        <strain evidence="1 2">NIES-571</strain>
    </source>
</reference>